<dbReference type="EMBL" id="GBXM01037174">
    <property type="protein sequence ID" value="JAH71403.1"/>
    <property type="molecule type" value="Transcribed_RNA"/>
</dbReference>
<reference evidence="1" key="2">
    <citation type="journal article" date="2015" name="Fish Shellfish Immunol.">
        <title>Early steps in the European eel (Anguilla anguilla)-Vibrio vulnificus interaction in the gills: Role of the RtxA13 toxin.</title>
        <authorList>
            <person name="Callol A."/>
            <person name="Pajuelo D."/>
            <person name="Ebbesson L."/>
            <person name="Teles M."/>
            <person name="MacKenzie S."/>
            <person name="Amaro C."/>
        </authorList>
    </citation>
    <scope>NUCLEOTIDE SEQUENCE</scope>
</reference>
<sequence length="12" mass="1456">MDTETMVRNFVL</sequence>
<name>A0A0E9UW08_ANGAN</name>
<reference evidence="1" key="1">
    <citation type="submission" date="2014-11" db="EMBL/GenBank/DDBJ databases">
        <authorList>
            <person name="Amaro Gonzalez C."/>
        </authorList>
    </citation>
    <scope>NUCLEOTIDE SEQUENCE</scope>
</reference>
<dbReference type="EMBL" id="GBXM01038513">
    <property type="protein sequence ID" value="JAH70064.1"/>
    <property type="molecule type" value="Transcribed_RNA"/>
</dbReference>
<proteinExistence type="predicted"/>
<protein>
    <submittedName>
        <fullName evidence="1">Uncharacterized protein</fullName>
    </submittedName>
</protein>
<evidence type="ECO:0000313" key="1">
    <source>
        <dbReference type="EMBL" id="JAH70064.1"/>
    </source>
</evidence>
<organism evidence="1">
    <name type="scientific">Anguilla anguilla</name>
    <name type="common">European freshwater eel</name>
    <name type="synonym">Muraena anguilla</name>
    <dbReference type="NCBI Taxonomy" id="7936"/>
    <lineage>
        <taxon>Eukaryota</taxon>
        <taxon>Metazoa</taxon>
        <taxon>Chordata</taxon>
        <taxon>Craniata</taxon>
        <taxon>Vertebrata</taxon>
        <taxon>Euteleostomi</taxon>
        <taxon>Actinopterygii</taxon>
        <taxon>Neopterygii</taxon>
        <taxon>Teleostei</taxon>
        <taxon>Anguilliformes</taxon>
        <taxon>Anguillidae</taxon>
        <taxon>Anguilla</taxon>
    </lineage>
</organism>
<accession>A0A0E9UW08</accession>